<organism evidence="2 3">
    <name type="scientific">Tupaia chinensis</name>
    <name type="common">Chinese tree shrew</name>
    <name type="synonym">Tupaia belangeri chinensis</name>
    <dbReference type="NCBI Taxonomy" id="246437"/>
    <lineage>
        <taxon>Eukaryota</taxon>
        <taxon>Metazoa</taxon>
        <taxon>Chordata</taxon>
        <taxon>Craniata</taxon>
        <taxon>Vertebrata</taxon>
        <taxon>Euteleostomi</taxon>
        <taxon>Mammalia</taxon>
        <taxon>Eutheria</taxon>
        <taxon>Euarchontoglires</taxon>
        <taxon>Scandentia</taxon>
        <taxon>Tupaiidae</taxon>
        <taxon>Tupaia</taxon>
    </lineage>
</organism>
<evidence type="ECO:0000256" key="1">
    <source>
        <dbReference type="SAM" id="MobiDB-lite"/>
    </source>
</evidence>
<protein>
    <submittedName>
        <fullName evidence="2">Uncharacterized protein</fullName>
    </submittedName>
</protein>
<reference evidence="3" key="2">
    <citation type="journal article" date="2013" name="Nat. Commun.">
        <title>Genome of the Chinese tree shrew.</title>
        <authorList>
            <person name="Fan Y."/>
            <person name="Huang Z.Y."/>
            <person name="Cao C.C."/>
            <person name="Chen C.S."/>
            <person name="Chen Y.X."/>
            <person name="Fan D.D."/>
            <person name="He J."/>
            <person name="Hou H.L."/>
            <person name="Hu L."/>
            <person name="Hu X.T."/>
            <person name="Jiang X.T."/>
            <person name="Lai R."/>
            <person name="Lang Y.S."/>
            <person name="Liang B."/>
            <person name="Liao S.G."/>
            <person name="Mu D."/>
            <person name="Ma Y.Y."/>
            <person name="Niu Y.Y."/>
            <person name="Sun X.Q."/>
            <person name="Xia J.Q."/>
            <person name="Xiao J."/>
            <person name="Xiong Z.Q."/>
            <person name="Xu L."/>
            <person name="Yang L."/>
            <person name="Zhang Y."/>
            <person name="Zhao W."/>
            <person name="Zhao X.D."/>
            <person name="Zheng Y.T."/>
            <person name="Zhou J.M."/>
            <person name="Zhu Y.B."/>
            <person name="Zhang G.J."/>
            <person name="Wang J."/>
            <person name="Yao Y.G."/>
        </authorList>
    </citation>
    <scope>NUCLEOTIDE SEQUENCE [LARGE SCALE GENOMIC DNA]</scope>
</reference>
<dbReference type="EMBL" id="KB320500">
    <property type="protein sequence ID" value="ELW70332.1"/>
    <property type="molecule type" value="Genomic_DNA"/>
</dbReference>
<reference evidence="3" key="1">
    <citation type="submission" date="2012-07" db="EMBL/GenBank/DDBJ databases">
        <title>Genome of the Chinese tree shrew, a rising model animal genetically related to primates.</title>
        <authorList>
            <person name="Zhang G."/>
            <person name="Fan Y."/>
            <person name="Yao Y."/>
            <person name="Huang Z."/>
        </authorList>
    </citation>
    <scope>NUCLEOTIDE SEQUENCE [LARGE SCALE GENOMIC DNA]</scope>
</reference>
<name>L9L9C9_TUPCH</name>
<gene>
    <name evidence="2" type="ORF">TREES_T100002658</name>
</gene>
<dbReference type="InParanoid" id="L9L9C9"/>
<sequence>MGQQSSPARGITHTHRTGFLITPTKAYPRTSLDTLKASVTDVQIKDPRHATFTLYSVAKNNAIIMGYRGREDPKAFLFLGSNGDSRHKTKSHGKHSETHIRTTRQKRLSKGPTHLPSVRISAPPIGCTRTDRPAVCFYLPFYPTPPSPTRNTTVLLSISLDMPTALPPFIFTQLSGFSRRFLSMLYAAVAAGAPAIMSRQSHLKYLSSSFRALGKLPSILVSMCHSSRSRNDNHVNFTEPGGINALILLHELTGVLVGAKDAVPVLAFRPQETSNKVAAPKSLKLGQQQYLEEVTGL</sequence>
<evidence type="ECO:0000313" key="2">
    <source>
        <dbReference type="EMBL" id="ELW70332.1"/>
    </source>
</evidence>
<feature type="region of interest" description="Disordered" evidence="1">
    <location>
        <begin position="82"/>
        <end position="115"/>
    </location>
</feature>
<dbReference type="AlphaFoldDB" id="L9L9C9"/>
<evidence type="ECO:0000313" key="3">
    <source>
        <dbReference type="Proteomes" id="UP000011518"/>
    </source>
</evidence>
<keyword evidence="3" id="KW-1185">Reference proteome</keyword>
<dbReference type="Proteomes" id="UP000011518">
    <property type="component" value="Unassembled WGS sequence"/>
</dbReference>
<proteinExistence type="predicted"/>
<accession>L9L9C9</accession>